<feature type="region of interest" description="Disordered" evidence="8">
    <location>
        <begin position="1"/>
        <end position="27"/>
    </location>
</feature>
<evidence type="ECO:0000256" key="1">
    <source>
        <dbReference type="ARBA" id="ARBA00004477"/>
    </source>
</evidence>
<feature type="transmembrane region" description="Helical" evidence="9">
    <location>
        <begin position="224"/>
        <end position="244"/>
    </location>
</feature>
<keyword evidence="3" id="KW-0337">GPI-anchor biosynthesis</keyword>
<dbReference type="Proteomes" id="UP000305067">
    <property type="component" value="Unassembled WGS sequence"/>
</dbReference>
<evidence type="ECO:0000256" key="4">
    <source>
        <dbReference type="ARBA" id="ARBA00022692"/>
    </source>
</evidence>
<evidence type="ECO:0000256" key="8">
    <source>
        <dbReference type="SAM" id="MobiDB-lite"/>
    </source>
</evidence>
<comment type="pathway">
    <text evidence="2">Glycolipid biosynthesis; glycosylphosphatidylinositol-anchor biosynthesis.</text>
</comment>
<keyword evidence="11" id="KW-1185">Reference proteome</keyword>
<gene>
    <name evidence="10" type="ORF">BDV98DRAFT_599746</name>
</gene>
<keyword evidence="6 9" id="KW-1133">Transmembrane helix</keyword>
<dbReference type="Pfam" id="PF06699">
    <property type="entry name" value="PIG-F"/>
    <property type="match status" value="1"/>
</dbReference>
<evidence type="ECO:0000313" key="10">
    <source>
        <dbReference type="EMBL" id="TFL07444.1"/>
    </source>
</evidence>
<dbReference type="UniPathway" id="UPA00196"/>
<protein>
    <submittedName>
        <fullName evidence="10">GPI biosynthesis protein family Pig-F-domain-containing protein</fullName>
    </submittedName>
</protein>
<dbReference type="OrthoDB" id="17366at2759"/>
<sequence>MPSKMKLKAPIKPTRKTHTDEPQPSSSYPAVVGVHNTLLAFAALFLPQSKGHLELAGQFPGAVRFSSTDHPQRSFLVAITTNPTLTLLSLCASAALLQSWWAGWIRGWYAELSLQGTAEEVEMQKVDMRQRKASQIFGAWMTVLVSSLLVHSILIIFGAPIASQVAKTYLLSLLFSVLAVFPPAYALGAPSSLTSKSPAALVTKFTWTRVFAEMSMRNSAERALLYPALGATVGCWVGIFPVALDWDRPWQAWPLTPAYGIVAGYILGSLAALTVTATLHLASQGQRIYQQEQQVQAQDDKTKPKRVA</sequence>
<evidence type="ECO:0000256" key="6">
    <source>
        <dbReference type="ARBA" id="ARBA00022989"/>
    </source>
</evidence>
<organism evidence="10 11">
    <name type="scientific">Pterulicium gracile</name>
    <dbReference type="NCBI Taxonomy" id="1884261"/>
    <lineage>
        <taxon>Eukaryota</taxon>
        <taxon>Fungi</taxon>
        <taxon>Dikarya</taxon>
        <taxon>Basidiomycota</taxon>
        <taxon>Agaricomycotina</taxon>
        <taxon>Agaricomycetes</taxon>
        <taxon>Agaricomycetidae</taxon>
        <taxon>Agaricales</taxon>
        <taxon>Pleurotineae</taxon>
        <taxon>Pterulaceae</taxon>
        <taxon>Pterulicium</taxon>
    </lineage>
</organism>
<dbReference type="STRING" id="1884261.A0A5C3R7S7"/>
<keyword evidence="5" id="KW-0256">Endoplasmic reticulum</keyword>
<name>A0A5C3R7S7_9AGAR</name>
<dbReference type="GO" id="GO:0006506">
    <property type="term" value="P:GPI anchor biosynthetic process"/>
    <property type="evidence" value="ECO:0007669"/>
    <property type="project" value="UniProtKB-UniPathway"/>
</dbReference>
<evidence type="ECO:0000256" key="3">
    <source>
        <dbReference type="ARBA" id="ARBA00022502"/>
    </source>
</evidence>
<evidence type="ECO:0000256" key="5">
    <source>
        <dbReference type="ARBA" id="ARBA00022824"/>
    </source>
</evidence>
<feature type="compositionally biased region" description="Basic residues" evidence="8">
    <location>
        <begin position="1"/>
        <end position="16"/>
    </location>
</feature>
<dbReference type="GO" id="GO:0005789">
    <property type="term" value="C:endoplasmic reticulum membrane"/>
    <property type="evidence" value="ECO:0007669"/>
    <property type="project" value="UniProtKB-SubCell"/>
</dbReference>
<evidence type="ECO:0000256" key="7">
    <source>
        <dbReference type="ARBA" id="ARBA00023136"/>
    </source>
</evidence>
<proteinExistence type="predicted"/>
<reference evidence="10 11" key="1">
    <citation type="journal article" date="2019" name="Nat. Ecol. Evol.">
        <title>Megaphylogeny resolves global patterns of mushroom evolution.</title>
        <authorList>
            <person name="Varga T."/>
            <person name="Krizsan K."/>
            <person name="Foldi C."/>
            <person name="Dima B."/>
            <person name="Sanchez-Garcia M."/>
            <person name="Sanchez-Ramirez S."/>
            <person name="Szollosi G.J."/>
            <person name="Szarkandi J.G."/>
            <person name="Papp V."/>
            <person name="Albert L."/>
            <person name="Andreopoulos W."/>
            <person name="Angelini C."/>
            <person name="Antonin V."/>
            <person name="Barry K.W."/>
            <person name="Bougher N.L."/>
            <person name="Buchanan P."/>
            <person name="Buyck B."/>
            <person name="Bense V."/>
            <person name="Catcheside P."/>
            <person name="Chovatia M."/>
            <person name="Cooper J."/>
            <person name="Damon W."/>
            <person name="Desjardin D."/>
            <person name="Finy P."/>
            <person name="Geml J."/>
            <person name="Haridas S."/>
            <person name="Hughes K."/>
            <person name="Justo A."/>
            <person name="Karasinski D."/>
            <person name="Kautmanova I."/>
            <person name="Kiss B."/>
            <person name="Kocsube S."/>
            <person name="Kotiranta H."/>
            <person name="LaButti K.M."/>
            <person name="Lechner B.E."/>
            <person name="Liimatainen K."/>
            <person name="Lipzen A."/>
            <person name="Lukacs Z."/>
            <person name="Mihaltcheva S."/>
            <person name="Morgado L.N."/>
            <person name="Niskanen T."/>
            <person name="Noordeloos M.E."/>
            <person name="Ohm R.A."/>
            <person name="Ortiz-Santana B."/>
            <person name="Ovrebo C."/>
            <person name="Racz N."/>
            <person name="Riley R."/>
            <person name="Savchenko A."/>
            <person name="Shiryaev A."/>
            <person name="Soop K."/>
            <person name="Spirin V."/>
            <person name="Szebenyi C."/>
            <person name="Tomsovsky M."/>
            <person name="Tulloss R.E."/>
            <person name="Uehling J."/>
            <person name="Grigoriev I.V."/>
            <person name="Vagvolgyi C."/>
            <person name="Papp T."/>
            <person name="Martin F.M."/>
            <person name="Miettinen O."/>
            <person name="Hibbett D.S."/>
            <person name="Nagy L.G."/>
        </authorList>
    </citation>
    <scope>NUCLEOTIDE SEQUENCE [LARGE SCALE GENOMIC DNA]</scope>
    <source>
        <strain evidence="10 11">CBS 309.79</strain>
    </source>
</reference>
<feature type="transmembrane region" description="Helical" evidence="9">
    <location>
        <begin position="256"/>
        <end position="282"/>
    </location>
</feature>
<evidence type="ECO:0000256" key="2">
    <source>
        <dbReference type="ARBA" id="ARBA00004687"/>
    </source>
</evidence>
<evidence type="ECO:0000256" key="9">
    <source>
        <dbReference type="SAM" id="Phobius"/>
    </source>
</evidence>
<accession>A0A5C3R7S7</accession>
<dbReference type="EMBL" id="ML178814">
    <property type="protein sequence ID" value="TFL07444.1"/>
    <property type="molecule type" value="Genomic_DNA"/>
</dbReference>
<dbReference type="AlphaFoldDB" id="A0A5C3R7S7"/>
<feature type="transmembrane region" description="Helical" evidence="9">
    <location>
        <begin position="137"/>
        <end position="162"/>
    </location>
</feature>
<keyword evidence="7 9" id="KW-0472">Membrane</keyword>
<keyword evidence="4 9" id="KW-0812">Transmembrane</keyword>
<comment type="subcellular location">
    <subcellularLocation>
        <location evidence="1">Endoplasmic reticulum membrane</location>
        <topology evidence="1">Multi-pass membrane protein</topology>
    </subcellularLocation>
</comment>
<feature type="transmembrane region" description="Helical" evidence="9">
    <location>
        <begin position="168"/>
        <end position="187"/>
    </location>
</feature>
<dbReference type="InterPro" id="IPR009580">
    <property type="entry name" value="GPI_biosynthesis_protein_Pig-F"/>
</dbReference>
<evidence type="ECO:0000313" key="11">
    <source>
        <dbReference type="Proteomes" id="UP000305067"/>
    </source>
</evidence>